<sequence>NSTTGMAFYTLKHRDGEDKTLDLYINEGKIGQFTYIKEDFVLKSDIPIGMTMNYTLQIANYSPWLDYAACIRVLMSSPQQNPWFIQYSISGIDITTIMTSANGFVFVRENRVRPNTVQSINISFTRTSLVSDNMTLIIELAPHRGSAIVDSLKIII</sequence>
<gene>
    <name evidence="1" type="ORF">OXD698_LOCUS49691</name>
</gene>
<evidence type="ECO:0000313" key="1">
    <source>
        <dbReference type="EMBL" id="CAF4368186.1"/>
    </source>
</evidence>
<dbReference type="Proteomes" id="UP000663844">
    <property type="component" value="Unassembled WGS sequence"/>
</dbReference>
<organism evidence="1 2">
    <name type="scientific">Adineta steineri</name>
    <dbReference type="NCBI Taxonomy" id="433720"/>
    <lineage>
        <taxon>Eukaryota</taxon>
        <taxon>Metazoa</taxon>
        <taxon>Spiralia</taxon>
        <taxon>Gnathifera</taxon>
        <taxon>Rotifera</taxon>
        <taxon>Eurotatoria</taxon>
        <taxon>Bdelloidea</taxon>
        <taxon>Adinetida</taxon>
        <taxon>Adinetidae</taxon>
        <taxon>Adineta</taxon>
    </lineage>
</organism>
<comment type="caution">
    <text evidence="1">The sequence shown here is derived from an EMBL/GenBank/DDBJ whole genome shotgun (WGS) entry which is preliminary data.</text>
</comment>
<protein>
    <submittedName>
        <fullName evidence="1">Uncharacterized protein</fullName>
    </submittedName>
</protein>
<reference evidence="1" key="1">
    <citation type="submission" date="2021-02" db="EMBL/GenBank/DDBJ databases">
        <authorList>
            <person name="Nowell W R."/>
        </authorList>
    </citation>
    <scope>NUCLEOTIDE SEQUENCE</scope>
</reference>
<name>A0A820M7W0_9BILA</name>
<evidence type="ECO:0000313" key="2">
    <source>
        <dbReference type="Proteomes" id="UP000663844"/>
    </source>
</evidence>
<dbReference type="AlphaFoldDB" id="A0A820M7W0"/>
<dbReference type="EMBL" id="CAJOAZ010022714">
    <property type="protein sequence ID" value="CAF4368186.1"/>
    <property type="molecule type" value="Genomic_DNA"/>
</dbReference>
<accession>A0A820M7W0</accession>
<feature type="non-terminal residue" evidence="1">
    <location>
        <position position="1"/>
    </location>
</feature>
<proteinExistence type="predicted"/>